<dbReference type="AlphaFoldDB" id="A0A1V3SVV6"/>
<comment type="caution">
    <text evidence="2">The sequence shown here is derived from an EMBL/GenBank/DDBJ whole genome shotgun (WGS) entry which is preliminary data.</text>
</comment>
<evidence type="ECO:0000313" key="2">
    <source>
        <dbReference type="EMBL" id="OOH72800.1"/>
    </source>
</evidence>
<dbReference type="InterPro" id="IPR001633">
    <property type="entry name" value="EAL_dom"/>
</dbReference>
<sequence length="113" mass="12905">MKRRGFRIAVDDFGTGHSNIDRLLDLSVDFVKIDRKLVQSTGQNNRNLVDGIVRAIGRTDIRIVGEGIETDSHARFARQIGCSSGQGWFYGKEIPIRELSRRFETRNRFVPNL</sequence>
<proteinExistence type="predicted"/>
<dbReference type="PANTHER" id="PTHR33121:SF70">
    <property type="entry name" value="SIGNALING PROTEIN YKOW"/>
    <property type="match status" value="1"/>
</dbReference>
<dbReference type="InterPro" id="IPR050706">
    <property type="entry name" value="Cyclic-di-GMP_PDE-like"/>
</dbReference>
<dbReference type="SUPFAM" id="SSF141868">
    <property type="entry name" value="EAL domain-like"/>
    <property type="match status" value="1"/>
</dbReference>
<dbReference type="InterPro" id="IPR035919">
    <property type="entry name" value="EAL_sf"/>
</dbReference>
<organism evidence="2 3">
    <name type="scientific">Leptospirillum ferriphilum</name>
    <dbReference type="NCBI Taxonomy" id="178606"/>
    <lineage>
        <taxon>Bacteria</taxon>
        <taxon>Pseudomonadati</taxon>
        <taxon>Nitrospirota</taxon>
        <taxon>Nitrospiria</taxon>
        <taxon>Nitrospirales</taxon>
        <taxon>Nitrospiraceae</taxon>
        <taxon>Leptospirillum</taxon>
    </lineage>
</organism>
<dbReference type="PANTHER" id="PTHR33121">
    <property type="entry name" value="CYCLIC DI-GMP PHOSPHODIESTERASE PDEF"/>
    <property type="match status" value="1"/>
</dbReference>
<dbReference type="Gene3D" id="3.20.20.450">
    <property type="entry name" value="EAL domain"/>
    <property type="match status" value="1"/>
</dbReference>
<protein>
    <recommendedName>
        <fullName evidence="1">EAL domain-containing protein</fullName>
    </recommendedName>
</protein>
<evidence type="ECO:0000259" key="1">
    <source>
        <dbReference type="PROSITE" id="PS50883"/>
    </source>
</evidence>
<accession>A0A1V3SVV6</accession>
<feature type="domain" description="EAL" evidence="1">
    <location>
        <begin position="1"/>
        <end position="107"/>
    </location>
</feature>
<dbReference type="Proteomes" id="UP000188586">
    <property type="component" value="Unassembled WGS sequence"/>
</dbReference>
<evidence type="ECO:0000313" key="3">
    <source>
        <dbReference type="Proteomes" id="UP000188586"/>
    </source>
</evidence>
<gene>
    <name evidence="2" type="ORF">BOX24_05270</name>
</gene>
<dbReference type="PROSITE" id="PS50883">
    <property type="entry name" value="EAL"/>
    <property type="match status" value="1"/>
</dbReference>
<name>A0A1V3SVV6_9BACT</name>
<dbReference type="EMBL" id="MPOJ01000010">
    <property type="protein sequence ID" value="OOH72800.1"/>
    <property type="molecule type" value="Genomic_DNA"/>
</dbReference>
<dbReference type="RefSeq" id="WP_077303862.1">
    <property type="nucleotide sequence ID" value="NZ_JBPKCJ010000001.1"/>
</dbReference>
<dbReference type="GO" id="GO:0071111">
    <property type="term" value="F:cyclic-guanylate-specific phosphodiesterase activity"/>
    <property type="evidence" value="ECO:0007669"/>
    <property type="project" value="InterPro"/>
</dbReference>
<reference evidence="2 3" key="1">
    <citation type="submission" date="2016-11" db="EMBL/GenBank/DDBJ databases">
        <title>Comparative genomics of co-occurring bacteria in distinct bioleaching systems unravels niche-specific adaptation.</title>
        <authorList>
            <person name="Zhang X."/>
            <person name="Liu X."/>
            <person name="Yin H."/>
        </authorList>
    </citation>
    <scope>NUCLEOTIDE SEQUENCE [LARGE SCALE GENOMIC DNA]</scope>
    <source>
        <strain evidence="2 3">DX</strain>
    </source>
</reference>
<dbReference type="Pfam" id="PF00563">
    <property type="entry name" value="EAL"/>
    <property type="match status" value="1"/>
</dbReference>
<dbReference type="CDD" id="cd01948">
    <property type="entry name" value="EAL"/>
    <property type="match status" value="1"/>
</dbReference>